<dbReference type="Proteomes" id="UP000249493">
    <property type="component" value="Unassembled WGS sequence"/>
</dbReference>
<gene>
    <name evidence="3" type="ORF">DOZ80_03310</name>
</gene>
<dbReference type="CDD" id="cd21177">
    <property type="entry name" value="LPMO_AA10"/>
    <property type="match status" value="1"/>
</dbReference>
<organism evidence="3 4">
    <name type="scientific">Pseudomonas fluorescens</name>
    <dbReference type="NCBI Taxonomy" id="294"/>
    <lineage>
        <taxon>Bacteria</taxon>
        <taxon>Pseudomonadati</taxon>
        <taxon>Pseudomonadota</taxon>
        <taxon>Gammaproteobacteria</taxon>
        <taxon>Pseudomonadales</taxon>
        <taxon>Pseudomonadaceae</taxon>
        <taxon>Pseudomonas</taxon>
    </lineage>
</organism>
<accession>A0A327NBD8</accession>
<dbReference type="AlphaFoldDB" id="A0A327NBD8"/>
<dbReference type="EMBL" id="QLIN01000001">
    <property type="protein sequence ID" value="RAI72581.1"/>
    <property type="molecule type" value="Genomic_DNA"/>
</dbReference>
<dbReference type="Pfam" id="PF03067">
    <property type="entry name" value="LPMO_10"/>
    <property type="match status" value="1"/>
</dbReference>
<evidence type="ECO:0000259" key="2">
    <source>
        <dbReference type="Pfam" id="PF03067"/>
    </source>
</evidence>
<dbReference type="InterPro" id="IPR004302">
    <property type="entry name" value="Cellulose/chitin-bd_N"/>
</dbReference>
<dbReference type="Gene3D" id="2.70.50.50">
    <property type="entry name" value="chitin-binding protein cbp21"/>
    <property type="match status" value="1"/>
</dbReference>
<name>A0A327NBD8_PSEFL</name>
<dbReference type="InterPro" id="IPR051024">
    <property type="entry name" value="GlcNAc_Chitin_IntDeg"/>
</dbReference>
<proteinExistence type="predicted"/>
<evidence type="ECO:0000313" key="4">
    <source>
        <dbReference type="Proteomes" id="UP000249493"/>
    </source>
</evidence>
<protein>
    <submittedName>
        <fullName evidence="3">Chitin-binding protein</fullName>
    </submittedName>
</protein>
<evidence type="ECO:0000256" key="1">
    <source>
        <dbReference type="ARBA" id="ARBA00022729"/>
    </source>
</evidence>
<dbReference type="PANTHER" id="PTHR34823:SF1">
    <property type="entry name" value="CHITIN-BINDING TYPE-4 DOMAIN-CONTAINING PROTEIN"/>
    <property type="match status" value="1"/>
</dbReference>
<feature type="domain" description="Chitin-binding type-4" evidence="2">
    <location>
        <begin position="12"/>
        <end position="208"/>
    </location>
</feature>
<sequence>MNKPESSPKLKHGRVISPLSRSAVATEEGLILDWQANEMEGGKNFPSLTAGPFPKPYETDSVSAVPPADGYILSGGKTDARDCVNFTNEEMSQKLNRPFTWPLLNVDPGQMFHVKWVYTMPHVTRGYSWFITKDGWDPEKRISRAQLEPKSFHDDFYTQIPYYEHSSELRAKIEHEVKLPLGKQGHHVIVLLWVVADTGNAFYQAFDVNFK</sequence>
<dbReference type="PANTHER" id="PTHR34823">
    <property type="entry name" value="GLCNAC-BINDING PROTEIN A"/>
    <property type="match status" value="1"/>
</dbReference>
<comment type="caution">
    <text evidence="3">The sequence shown here is derived from an EMBL/GenBank/DDBJ whole genome shotgun (WGS) entry which is preliminary data.</text>
</comment>
<dbReference type="InterPro" id="IPR014756">
    <property type="entry name" value="Ig_E-set"/>
</dbReference>
<evidence type="ECO:0000313" key="3">
    <source>
        <dbReference type="EMBL" id="RAI72581.1"/>
    </source>
</evidence>
<keyword evidence="1" id="KW-0732">Signal</keyword>
<dbReference type="SUPFAM" id="SSF81296">
    <property type="entry name" value="E set domains"/>
    <property type="match status" value="1"/>
</dbReference>
<reference evidence="3 4" key="1">
    <citation type="submission" date="2018-06" db="EMBL/GenBank/DDBJ databases">
        <authorList>
            <person name="Zhirakovskaya E."/>
        </authorList>
    </citation>
    <scope>NUCLEOTIDE SEQUENCE [LARGE SCALE GENOMIC DNA]</scope>
    <source>
        <strain evidence="3 4">LY3</strain>
    </source>
</reference>
<dbReference type="RefSeq" id="WP_111280230.1">
    <property type="nucleotide sequence ID" value="NZ_QLIN01000001.1"/>
</dbReference>